<comment type="similarity">
    <text evidence="2">Belongs to the TspO/BZRP family.</text>
</comment>
<organism evidence="7">
    <name type="scientific">Desulfobacca acetoxidans</name>
    <dbReference type="NCBI Taxonomy" id="60893"/>
    <lineage>
        <taxon>Bacteria</taxon>
        <taxon>Pseudomonadati</taxon>
        <taxon>Thermodesulfobacteriota</taxon>
        <taxon>Desulfobaccia</taxon>
        <taxon>Desulfobaccales</taxon>
        <taxon>Desulfobaccaceae</taxon>
        <taxon>Desulfobacca</taxon>
    </lineage>
</organism>
<dbReference type="PANTHER" id="PTHR10057:SF0">
    <property type="entry name" value="TRANSLOCATOR PROTEIN"/>
    <property type="match status" value="1"/>
</dbReference>
<comment type="caution">
    <text evidence="7">The sequence shown here is derived from an EMBL/GenBank/DDBJ whole genome shotgun (WGS) entry which is preliminary data.</text>
</comment>
<dbReference type="AlphaFoldDB" id="A0A7V4G704"/>
<evidence type="ECO:0000256" key="4">
    <source>
        <dbReference type="ARBA" id="ARBA00022989"/>
    </source>
</evidence>
<dbReference type="InterPro" id="IPR038330">
    <property type="entry name" value="TspO/MBR-related_sf"/>
</dbReference>
<dbReference type="FunFam" id="1.20.1260.100:FF:000001">
    <property type="entry name" value="translocator protein 2"/>
    <property type="match status" value="1"/>
</dbReference>
<evidence type="ECO:0000256" key="5">
    <source>
        <dbReference type="ARBA" id="ARBA00023136"/>
    </source>
</evidence>
<evidence type="ECO:0000256" key="2">
    <source>
        <dbReference type="ARBA" id="ARBA00007524"/>
    </source>
</evidence>
<protein>
    <submittedName>
        <fullName evidence="7">Tryptophan-rich sensory protein</fullName>
    </submittedName>
</protein>
<reference evidence="7" key="1">
    <citation type="journal article" date="2020" name="mSystems">
        <title>Genome- and Community-Level Interaction Insights into Carbon Utilization and Element Cycling Functions of Hydrothermarchaeota in Hydrothermal Sediment.</title>
        <authorList>
            <person name="Zhou Z."/>
            <person name="Liu Y."/>
            <person name="Xu W."/>
            <person name="Pan J."/>
            <person name="Luo Z.H."/>
            <person name="Li M."/>
        </authorList>
    </citation>
    <scope>NUCLEOTIDE SEQUENCE [LARGE SCALE GENOMIC DNA]</scope>
    <source>
        <strain evidence="7">SpSt-548</strain>
    </source>
</reference>
<evidence type="ECO:0000313" key="7">
    <source>
        <dbReference type="EMBL" id="HGS04583.1"/>
    </source>
</evidence>
<proteinExistence type="inferred from homology"/>
<gene>
    <name evidence="7" type="ORF">ENT08_02405</name>
</gene>
<comment type="subcellular location">
    <subcellularLocation>
        <location evidence="1">Membrane</location>
        <topology evidence="1">Multi-pass membrane protein</topology>
    </subcellularLocation>
</comment>
<dbReference type="PANTHER" id="PTHR10057">
    <property type="entry name" value="PERIPHERAL-TYPE BENZODIAZEPINE RECEPTOR"/>
    <property type="match status" value="1"/>
</dbReference>
<feature type="transmembrane region" description="Helical" evidence="6">
    <location>
        <begin position="12"/>
        <end position="34"/>
    </location>
</feature>
<name>A0A7V4G704_9BACT</name>
<sequence length="163" mass="18223">MLVNNQSLERAPAYQGLLMWLALCFVVAWFGSRFEPGPWYAGLTKPWWTPPDWLFGPVWTVLYTLMAIAAWLVWRKAGFRGAPLALGLFLGQLALNGAWSWLFFGLQQPGWALVDLALLAGVLGAAILAFGAHHPLAARLLVPYLIWVIFAGMLNYALWRLNP</sequence>
<dbReference type="CDD" id="cd15904">
    <property type="entry name" value="TSPO_MBR"/>
    <property type="match status" value="1"/>
</dbReference>
<evidence type="ECO:0000256" key="3">
    <source>
        <dbReference type="ARBA" id="ARBA00022692"/>
    </source>
</evidence>
<evidence type="ECO:0000256" key="1">
    <source>
        <dbReference type="ARBA" id="ARBA00004141"/>
    </source>
</evidence>
<dbReference type="GO" id="GO:0016020">
    <property type="term" value="C:membrane"/>
    <property type="evidence" value="ECO:0007669"/>
    <property type="project" value="UniProtKB-SubCell"/>
</dbReference>
<keyword evidence="4 6" id="KW-1133">Transmembrane helix</keyword>
<dbReference type="EMBL" id="DSXI01000133">
    <property type="protein sequence ID" value="HGS04583.1"/>
    <property type="molecule type" value="Genomic_DNA"/>
</dbReference>
<dbReference type="InterPro" id="IPR004307">
    <property type="entry name" value="TspO_MBR"/>
</dbReference>
<dbReference type="Pfam" id="PF03073">
    <property type="entry name" value="TspO_MBR"/>
    <property type="match status" value="1"/>
</dbReference>
<dbReference type="PIRSF" id="PIRSF005859">
    <property type="entry name" value="PBR"/>
    <property type="match status" value="1"/>
</dbReference>
<dbReference type="Gene3D" id="1.20.1260.100">
    <property type="entry name" value="TspO/MBR protein"/>
    <property type="match status" value="1"/>
</dbReference>
<feature type="transmembrane region" description="Helical" evidence="6">
    <location>
        <begin position="86"/>
        <end position="104"/>
    </location>
</feature>
<keyword evidence="3 6" id="KW-0812">Transmembrane</keyword>
<feature type="transmembrane region" description="Helical" evidence="6">
    <location>
        <begin position="110"/>
        <end position="129"/>
    </location>
</feature>
<accession>A0A7V4G704</accession>
<feature type="transmembrane region" description="Helical" evidence="6">
    <location>
        <begin position="54"/>
        <end position="74"/>
    </location>
</feature>
<evidence type="ECO:0000256" key="6">
    <source>
        <dbReference type="SAM" id="Phobius"/>
    </source>
</evidence>
<dbReference type="GO" id="GO:0033013">
    <property type="term" value="P:tetrapyrrole metabolic process"/>
    <property type="evidence" value="ECO:0007669"/>
    <property type="project" value="UniProtKB-ARBA"/>
</dbReference>
<feature type="transmembrane region" description="Helical" evidence="6">
    <location>
        <begin position="141"/>
        <end position="159"/>
    </location>
</feature>
<keyword evidence="5 6" id="KW-0472">Membrane</keyword>